<dbReference type="OrthoDB" id="9928570at2"/>
<dbReference type="Proteomes" id="UP000054715">
    <property type="component" value="Unassembled WGS sequence"/>
</dbReference>
<gene>
    <name evidence="2" type="ORF">A8135_11020</name>
    <name evidence="1" type="ORF">Ljam_0508</name>
</gene>
<dbReference type="EMBL" id="LYOZ01000006">
    <property type="protein sequence ID" value="OCH98825.1"/>
    <property type="molecule type" value="Genomic_DNA"/>
</dbReference>
<sequence length="77" mass="8309">MNALSDRIKQAITANQIVSLELNNGLKIDLNASEDIIRFLEGNGSDYLEVSNTNGSLLYNLNMTIAIKITGDLGSVP</sequence>
<evidence type="ECO:0000313" key="1">
    <source>
        <dbReference type="EMBL" id="KTD11314.1"/>
    </source>
</evidence>
<dbReference type="PATRIC" id="fig|455.5.peg.539"/>
<protein>
    <submittedName>
        <fullName evidence="1">Uncharacterized protein</fullName>
    </submittedName>
</protein>
<proteinExistence type="predicted"/>
<evidence type="ECO:0000313" key="4">
    <source>
        <dbReference type="Proteomes" id="UP000093336"/>
    </source>
</evidence>
<keyword evidence="4" id="KW-1185">Reference proteome</keyword>
<dbReference type="AlphaFoldDB" id="A0A0W0UTW4"/>
<comment type="caution">
    <text evidence="1">The sequence shown here is derived from an EMBL/GenBank/DDBJ whole genome shotgun (WGS) entry which is preliminary data.</text>
</comment>
<organism evidence="1 3">
    <name type="scientific">Legionella jamestowniensis</name>
    <dbReference type="NCBI Taxonomy" id="455"/>
    <lineage>
        <taxon>Bacteria</taxon>
        <taxon>Pseudomonadati</taxon>
        <taxon>Pseudomonadota</taxon>
        <taxon>Gammaproteobacteria</taxon>
        <taxon>Legionellales</taxon>
        <taxon>Legionellaceae</taxon>
        <taxon>Legionella</taxon>
    </lineage>
</organism>
<accession>A0A0W0UTW4</accession>
<evidence type="ECO:0000313" key="3">
    <source>
        <dbReference type="Proteomes" id="UP000054715"/>
    </source>
</evidence>
<dbReference type="Proteomes" id="UP000093336">
    <property type="component" value="Unassembled WGS sequence"/>
</dbReference>
<dbReference type="EMBL" id="LNYG01000008">
    <property type="protein sequence ID" value="KTD11314.1"/>
    <property type="molecule type" value="Genomic_DNA"/>
</dbReference>
<reference evidence="1 3" key="1">
    <citation type="submission" date="2015-11" db="EMBL/GenBank/DDBJ databases">
        <title>Genomic analysis of 38 Legionella species identifies large and diverse effector repertoires.</title>
        <authorList>
            <person name="Burstein D."/>
            <person name="Amaro F."/>
            <person name="Zusman T."/>
            <person name="Lifshitz Z."/>
            <person name="Cohen O."/>
            <person name="Gilbert J.A."/>
            <person name="Pupko T."/>
            <person name="Shuman H.A."/>
            <person name="Segal G."/>
        </authorList>
    </citation>
    <scope>NUCLEOTIDE SEQUENCE [LARGE SCALE GENOMIC DNA]</scope>
    <source>
        <strain evidence="1 3">JA-26-G1-E2</strain>
    </source>
</reference>
<dbReference type="RefSeq" id="WP_058448563.1">
    <property type="nucleotide sequence ID" value="NZ_CAAAJF010000004.1"/>
</dbReference>
<reference evidence="2 4" key="2">
    <citation type="submission" date="2016-05" db="EMBL/GenBank/DDBJ databases">
        <authorList>
            <person name="Prochazka B."/>
            <person name="Indra A."/>
            <person name="Hasenberger P."/>
            <person name="Blaschitz M."/>
            <person name="Wagner L."/>
            <person name="Wewalka G."/>
            <person name="Sorschag S."/>
            <person name="Schmid D."/>
            <person name="Ruppitsch W."/>
        </authorList>
    </citation>
    <scope>NUCLEOTIDE SEQUENCE [LARGE SCALE GENOMIC DNA]</scope>
    <source>
        <strain evidence="2 4">974010_12</strain>
    </source>
</reference>
<evidence type="ECO:0000313" key="2">
    <source>
        <dbReference type="EMBL" id="OCH98825.1"/>
    </source>
</evidence>
<name>A0A0W0UTW4_9GAMM</name>